<evidence type="ECO:0000313" key="2">
    <source>
        <dbReference type="EMBL" id="PPK81001.1"/>
    </source>
</evidence>
<keyword evidence="2" id="KW-0547">Nucleotide-binding</keyword>
<name>A0A2S6HTC7_9FIRM</name>
<dbReference type="SUPFAM" id="SSF52540">
    <property type="entry name" value="P-loop containing nucleoside triphosphate hydrolases"/>
    <property type="match status" value="1"/>
</dbReference>
<proteinExistence type="predicted"/>
<keyword evidence="2" id="KW-0067">ATP-binding</keyword>
<accession>A0A2S6HTC7</accession>
<keyword evidence="3" id="KW-1185">Reference proteome</keyword>
<dbReference type="EMBL" id="PTJA01000005">
    <property type="protein sequence ID" value="PPK81001.1"/>
    <property type="molecule type" value="Genomic_DNA"/>
</dbReference>
<dbReference type="PANTHER" id="PTHR42957">
    <property type="entry name" value="HELICASE MJ1565-RELATED"/>
    <property type="match status" value="1"/>
</dbReference>
<evidence type="ECO:0000313" key="3">
    <source>
        <dbReference type="Proteomes" id="UP000237749"/>
    </source>
</evidence>
<keyword evidence="2" id="KW-0347">Helicase</keyword>
<dbReference type="PANTHER" id="PTHR42957:SF1">
    <property type="entry name" value="HELICASE MJ1565-RELATED"/>
    <property type="match status" value="1"/>
</dbReference>
<feature type="region of interest" description="Disordered" evidence="1">
    <location>
        <begin position="237"/>
        <end position="266"/>
    </location>
</feature>
<keyword evidence="2" id="KW-0378">Hydrolase</keyword>
<evidence type="ECO:0000256" key="1">
    <source>
        <dbReference type="SAM" id="MobiDB-lite"/>
    </source>
</evidence>
<reference evidence="2 3" key="1">
    <citation type="submission" date="2018-02" db="EMBL/GenBank/DDBJ databases">
        <title>Genomic Encyclopedia of Archaeal and Bacterial Type Strains, Phase II (KMG-II): from individual species to whole genera.</title>
        <authorList>
            <person name="Goeker M."/>
        </authorList>
    </citation>
    <scope>NUCLEOTIDE SEQUENCE [LARGE SCALE GENOMIC DNA]</scope>
    <source>
        <strain evidence="2 3">DSM 3808</strain>
    </source>
</reference>
<dbReference type="RefSeq" id="WP_104436984.1">
    <property type="nucleotide sequence ID" value="NZ_PTJA01000005.1"/>
</dbReference>
<dbReference type="OrthoDB" id="9806951at2"/>
<protein>
    <submittedName>
        <fullName evidence="2">DNA helicase HerA-like ATPase</fullName>
    </submittedName>
</protein>
<gene>
    <name evidence="2" type="ORF">BXY41_105220</name>
</gene>
<dbReference type="Proteomes" id="UP000237749">
    <property type="component" value="Unassembled WGS sequence"/>
</dbReference>
<sequence length="1083" mass="119959">MANEITVMDEDKRLSIFKKDTELLARCTADFVSNFYPAYSISQETAINLEKENSLELLNSFTFYRLSECTVDKVDELFPFFAAKMQKLYTMAYSIKQEVCYGIVSNAGKTSLVIGIAPTSSNTTVKKIIEGLLPGMKIDEFQESFANSKIVSKDDKNGYDQDRYVGCISGVPALKIDGELQNKDLSALMRSLNGENYTIMVLCKPVDEYEIQNKINQAIKIQDDCFAISKRTVSLQKGDSESNTHTATHNESNGTQESKTKGGSMSGALPTAAAGAAIGSIIPGVGTVVGAVGGGLIGLIVGKQFNFNRSKTKGTSHSVTDGYSDAVTKTINSSESISGDIQNGFALELMKMAESMTDRLKIGRSIGMWESVVTYSSDSEIASKIIQGSLYSEVASGVPEILPPVVFSYKDSCFGDKGEVKNIHNQQLLIPEGFFENTSNSPLCSLVTSEELCGICTIPVDNTVGFEIKKAKGYSINSKIDNSDISIGKVCEYERPLPNVQFGLSEEDLNKHTFVCGITGSGKTNTVKGILEAVDKPFLVIEPAKKEYRNLTKEVEVFTLGRPEINCLKLNPFYILPGISPQQHIDLLKDLFCASFAFYGPMPYILEKCLYNIYTKKGWNLTLGFHPCLTGGNGGLSIFNENEVKDKYAVKAHKYLFPMMQDLKNEVDYYIENEMSYEGEVKGNIRSAIKARIDSLCVGAKGFMFNTYDIMNFDDLLGKNTVLELEGLADDADKAFALGLLILYVNEYRQVKKEIGEVKGLEHLLVIEEAHRLLKNVSTENNEDLGNPKGKAVEHFSNMLAEMRSYGQGVIVAEQIPSKLAPDVIKNSSNKIIHRIVAMDDQEAVANTIGVEVENAIYLGNQKVGYALCHKEGMVQPVIVKINEVKKNNITDTNLYERDIEGKLFNINKSIISNQLPKEVSVWAVKTLISLMYKPDKDKIFNGLEKANEDLDKKIMLKSMTMIPGVNKKDCIISSITDEVISLLISGAFSNHQMPSDEMIKLLESTIRVPTVEKLVDIEKIMQKFYKKKPEARVVEIVACLVSAEYAAGYDISNLTNDFLLFEDKSFITNVKSKLYQEMRGWL</sequence>
<dbReference type="InterPro" id="IPR027417">
    <property type="entry name" value="P-loop_NTPase"/>
</dbReference>
<dbReference type="InterPro" id="IPR008571">
    <property type="entry name" value="HerA-like"/>
</dbReference>
<dbReference type="Gene3D" id="3.40.50.300">
    <property type="entry name" value="P-loop containing nucleotide triphosphate hydrolases"/>
    <property type="match status" value="2"/>
</dbReference>
<comment type="caution">
    <text evidence="2">The sequence shown here is derived from an EMBL/GenBank/DDBJ whole genome shotgun (WGS) entry which is preliminary data.</text>
</comment>
<dbReference type="AlphaFoldDB" id="A0A2S6HTC7"/>
<organism evidence="2 3">
    <name type="scientific">Lacrimispora xylanisolvens</name>
    <dbReference type="NCBI Taxonomy" id="384636"/>
    <lineage>
        <taxon>Bacteria</taxon>
        <taxon>Bacillati</taxon>
        <taxon>Bacillota</taxon>
        <taxon>Clostridia</taxon>
        <taxon>Lachnospirales</taxon>
        <taxon>Lachnospiraceae</taxon>
        <taxon>Lacrimispora</taxon>
    </lineage>
</organism>
<dbReference type="GO" id="GO:0004386">
    <property type="term" value="F:helicase activity"/>
    <property type="evidence" value="ECO:0007669"/>
    <property type="project" value="UniProtKB-KW"/>
</dbReference>
<feature type="compositionally biased region" description="Polar residues" evidence="1">
    <location>
        <begin position="237"/>
        <end position="263"/>
    </location>
</feature>